<dbReference type="RefSeq" id="WP_289961114.1">
    <property type="nucleotide sequence ID" value="NZ_JAUEOZ010000001.1"/>
</dbReference>
<feature type="domain" description="HTH tetR-type" evidence="3">
    <location>
        <begin position="10"/>
        <end position="70"/>
    </location>
</feature>
<evidence type="ECO:0000313" key="4">
    <source>
        <dbReference type="EMBL" id="MDN2480965.1"/>
    </source>
</evidence>
<sequence length="201" mass="22923">MARKTKEEAEKTRQAIIEAAFIVLAKHGIAKTTLNKVALQAGVTRGAIYWHFEDRDALFLALSDLAMAPLLPIYKQLESSHGEELRHNLLMIATNMLESLLLDQQVQQLNRLFQQWATDKVFMDKYRPLHIERNEQFEGYLESLKVDGILLPHLTPKTACLIFTAFLSGIFEQWEVSNESLQVNDIPEVIKSLDKALFVDG</sequence>
<feature type="DNA-binding region" description="H-T-H motif" evidence="2">
    <location>
        <begin position="33"/>
        <end position="52"/>
    </location>
</feature>
<dbReference type="InterPro" id="IPR009057">
    <property type="entry name" value="Homeodomain-like_sf"/>
</dbReference>
<proteinExistence type="predicted"/>
<dbReference type="PANTHER" id="PTHR43479:SF11">
    <property type="entry name" value="ACREF_ENVCD OPERON REPRESSOR-RELATED"/>
    <property type="match status" value="1"/>
</dbReference>
<name>A0ABT7XYZ8_9VIBR</name>
<keyword evidence="5" id="KW-1185">Reference proteome</keyword>
<keyword evidence="1 2" id="KW-0238">DNA-binding</keyword>
<comment type="caution">
    <text evidence="4">The sequence shown here is derived from an EMBL/GenBank/DDBJ whole genome shotgun (WGS) entry which is preliminary data.</text>
</comment>
<dbReference type="InterPro" id="IPR001647">
    <property type="entry name" value="HTH_TetR"/>
</dbReference>
<evidence type="ECO:0000256" key="2">
    <source>
        <dbReference type="PROSITE-ProRule" id="PRU00335"/>
    </source>
</evidence>
<dbReference type="EMBL" id="JAUEOZ010000001">
    <property type="protein sequence ID" value="MDN2480965.1"/>
    <property type="molecule type" value="Genomic_DNA"/>
</dbReference>
<dbReference type="InterPro" id="IPR050624">
    <property type="entry name" value="HTH-type_Tx_Regulator"/>
</dbReference>
<evidence type="ECO:0000259" key="3">
    <source>
        <dbReference type="PROSITE" id="PS50977"/>
    </source>
</evidence>
<dbReference type="SUPFAM" id="SSF46689">
    <property type="entry name" value="Homeodomain-like"/>
    <property type="match status" value="1"/>
</dbReference>
<dbReference type="Proteomes" id="UP001169719">
    <property type="component" value="Unassembled WGS sequence"/>
</dbReference>
<organism evidence="4 5">
    <name type="scientific">Vibrio agarivorans</name>
    <dbReference type="NCBI Taxonomy" id="153622"/>
    <lineage>
        <taxon>Bacteria</taxon>
        <taxon>Pseudomonadati</taxon>
        <taxon>Pseudomonadota</taxon>
        <taxon>Gammaproteobacteria</taxon>
        <taxon>Vibrionales</taxon>
        <taxon>Vibrionaceae</taxon>
        <taxon>Vibrio</taxon>
    </lineage>
</organism>
<protein>
    <submittedName>
        <fullName evidence="4">TetR family transcriptional regulator</fullName>
    </submittedName>
</protein>
<evidence type="ECO:0000256" key="1">
    <source>
        <dbReference type="ARBA" id="ARBA00023125"/>
    </source>
</evidence>
<evidence type="ECO:0000313" key="5">
    <source>
        <dbReference type="Proteomes" id="UP001169719"/>
    </source>
</evidence>
<dbReference type="PROSITE" id="PS50977">
    <property type="entry name" value="HTH_TETR_2"/>
    <property type="match status" value="1"/>
</dbReference>
<dbReference type="PANTHER" id="PTHR43479">
    <property type="entry name" value="ACREF/ENVCD OPERON REPRESSOR-RELATED"/>
    <property type="match status" value="1"/>
</dbReference>
<dbReference type="PRINTS" id="PR00455">
    <property type="entry name" value="HTHTETR"/>
</dbReference>
<reference evidence="4" key="1">
    <citation type="submission" date="2024-05" db="EMBL/GenBank/DDBJ databases">
        <title>Genome Sequences of Four Agar- Degrading Marine Bacteria.</title>
        <authorList>
            <person name="Phillips E.K."/>
            <person name="Shaffer J.C."/>
            <person name="Henson M.W."/>
            <person name="Temperton B."/>
            <person name="Thrash C.J."/>
            <person name="Martin M.O."/>
        </authorList>
    </citation>
    <scope>NUCLEOTIDE SEQUENCE</scope>
    <source>
        <strain evidence="4">EKP203</strain>
    </source>
</reference>
<dbReference type="Gene3D" id="1.10.357.10">
    <property type="entry name" value="Tetracycline Repressor, domain 2"/>
    <property type="match status" value="1"/>
</dbReference>
<accession>A0ABT7XYZ8</accession>
<dbReference type="Pfam" id="PF00440">
    <property type="entry name" value="TetR_N"/>
    <property type="match status" value="1"/>
</dbReference>
<gene>
    <name evidence="4" type="ORF">QWJ08_06120</name>
</gene>